<sequence>LPRILEGGLDELIDALATSDQAKQLEKQLA</sequence>
<protein>
    <submittedName>
        <fullName evidence="1">Uncharacterized protein</fullName>
    </submittedName>
</protein>
<accession>X1R1W8</accession>
<evidence type="ECO:0000313" key="1">
    <source>
        <dbReference type="EMBL" id="GAI49559.1"/>
    </source>
</evidence>
<comment type="caution">
    <text evidence="1">The sequence shown here is derived from an EMBL/GenBank/DDBJ whole genome shotgun (WGS) entry which is preliminary data.</text>
</comment>
<organism evidence="1">
    <name type="scientific">marine sediment metagenome</name>
    <dbReference type="NCBI Taxonomy" id="412755"/>
    <lineage>
        <taxon>unclassified sequences</taxon>
        <taxon>metagenomes</taxon>
        <taxon>ecological metagenomes</taxon>
    </lineage>
</organism>
<gene>
    <name evidence="1" type="ORF">S06H3_62591</name>
</gene>
<name>X1R1W8_9ZZZZ</name>
<dbReference type="AlphaFoldDB" id="X1R1W8"/>
<reference evidence="1" key="1">
    <citation type="journal article" date="2014" name="Front. Microbiol.">
        <title>High frequency of phylogenetically diverse reductive dehalogenase-homologous genes in deep subseafloor sedimentary metagenomes.</title>
        <authorList>
            <person name="Kawai M."/>
            <person name="Futagami T."/>
            <person name="Toyoda A."/>
            <person name="Takaki Y."/>
            <person name="Nishi S."/>
            <person name="Hori S."/>
            <person name="Arai W."/>
            <person name="Tsubouchi T."/>
            <person name="Morono Y."/>
            <person name="Uchiyama I."/>
            <person name="Ito T."/>
            <person name="Fujiyama A."/>
            <person name="Inagaki F."/>
            <person name="Takami H."/>
        </authorList>
    </citation>
    <scope>NUCLEOTIDE SEQUENCE</scope>
    <source>
        <strain evidence="1">Expedition CK06-06</strain>
    </source>
</reference>
<proteinExistence type="predicted"/>
<dbReference type="EMBL" id="BARV01041309">
    <property type="protein sequence ID" value="GAI49559.1"/>
    <property type="molecule type" value="Genomic_DNA"/>
</dbReference>
<feature type="non-terminal residue" evidence="1">
    <location>
        <position position="1"/>
    </location>
</feature>